<organism evidence="12 13">
    <name type="scientific">Paenibacillus azoreducens</name>
    <dbReference type="NCBI Taxonomy" id="116718"/>
    <lineage>
        <taxon>Bacteria</taxon>
        <taxon>Bacillati</taxon>
        <taxon>Bacillota</taxon>
        <taxon>Bacilli</taxon>
        <taxon>Bacillales</taxon>
        <taxon>Paenibacillaceae</taxon>
        <taxon>Paenibacillus</taxon>
    </lineage>
</organism>
<comment type="subcellular location">
    <subcellularLocation>
        <location evidence="9">Cell membrane</location>
        <topology evidence="9">Multi-pass membrane protein</topology>
    </subcellularLocation>
</comment>
<evidence type="ECO:0000256" key="4">
    <source>
        <dbReference type="ARBA" id="ARBA00022692"/>
    </source>
</evidence>
<evidence type="ECO:0000256" key="2">
    <source>
        <dbReference type="ARBA" id="ARBA00022475"/>
    </source>
</evidence>
<evidence type="ECO:0000256" key="5">
    <source>
        <dbReference type="ARBA" id="ARBA00022750"/>
    </source>
</evidence>
<feature type="active site" evidence="9">
    <location>
        <position position="111"/>
    </location>
</feature>
<dbReference type="PRINTS" id="PR00781">
    <property type="entry name" value="LIPOSIGPTASE"/>
</dbReference>
<dbReference type="PROSITE" id="PS00855">
    <property type="entry name" value="SPASE_II"/>
    <property type="match status" value="1"/>
</dbReference>
<comment type="caution">
    <text evidence="9">Lacks conserved residue(s) required for the propagation of feature annotation.</text>
</comment>
<dbReference type="EC" id="3.4.23.36" evidence="9"/>
<reference evidence="12 13" key="1">
    <citation type="submission" date="2021-03" db="EMBL/GenBank/DDBJ databases">
        <title>Antimicrobial resistance genes in bacteria isolated from Japanese honey, and their potential for conferring macrolide and lincosamide resistance in the American foulbrood pathogen Paenibacillus larvae.</title>
        <authorList>
            <person name="Okamoto M."/>
            <person name="Kumagai M."/>
            <person name="Kanamori H."/>
            <person name="Takamatsu D."/>
        </authorList>
    </citation>
    <scope>NUCLEOTIDE SEQUENCE [LARGE SCALE GENOMIC DNA]</scope>
    <source>
        <strain evidence="12 13">J34TS1</strain>
    </source>
</reference>
<dbReference type="GO" id="GO:0004190">
    <property type="term" value="F:aspartic-type endopeptidase activity"/>
    <property type="evidence" value="ECO:0007669"/>
    <property type="project" value="UniProtKB-UniRule"/>
</dbReference>
<dbReference type="Proteomes" id="UP000682811">
    <property type="component" value="Unassembled WGS sequence"/>
</dbReference>
<keyword evidence="7 9" id="KW-1133">Transmembrane helix</keyword>
<dbReference type="RefSeq" id="WP_212981274.1">
    <property type="nucleotide sequence ID" value="NZ_AP025343.1"/>
</dbReference>
<feature type="active site" evidence="9">
    <location>
        <position position="126"/>
    </location>
</feature>
<feature type="transmembrane region" description="Helical" evidence="9">
    <location>
        <begin position="59"/>
        <end position="76"/>
    </location>
</feature>
<feature type="transmembrane region" description="Helical" evidence="9">
    <location>
        <begin position="83"/>
        <end position="101"/>
    </location>
</feature>
<dbReference type="EMBL" id="BORT01000047">
    <property type="protein sequence ID" value="GIO51252.1"/>
    <property type="molecule type" value="Genomic_DNA"/>
</dbReference>
<feature type="transmembrane region" description="Helical" evidence="9">
    <location>
        <begin position="121"/>
        <end position="142"/>
    </location>
</feature>
<name>A0A920CW67_9BACL</name>
<dbReference type="PANTHER" id="PTHR33695:SF1">
    <property type="entry name" value="LIPOPROTEIN SIGNAL PEPTIDASE"/>
    <property type="match status" value="1"/>
</dbReference>
<dbReference type="AlphaFoldDB" id="A0A920CW67"/>
<keyword evidence="8 9" id="KW-0472">Membrane</keyword>
<comment type="similarity">
    <text evidence="1 9 11">Belongs to the peptidase A8 family.</text>
</comment>
<proteinExistence type="inferred from homology"/>
<gene>
    <name evidence="12" type="primary">lspA_2</name>
    <name evidence="9" type="synonym">lspA</name>
    <name evidence="12" type="ORF">J34TS1_60170</name>
</gene>
<keyword evidence="2 9" id="KW-1003">Cell membrane</keyword>
<dbReference type="GO" id="GO:0005886">
    <property type="term" value="C:plasma membrane"/>
    <property type="evidence" value="ECO:0007669"/>
    <property type="project" value="UniProtKB-SubCell"/>
</dbReference>
<dbReference type="PANTHER" id="PTHR33695">
    <property type="entry name" value="LIPOPROTEIN SIGNAL PEPTIDASE"/>
    <property type="match status" value="1"/>
</dbReference>
<dbReference type="NCBIfam" id="TIGR00077">
    <property type="entry name" value="lspA"/>
    <property type="match status" value="1"/>
</dbReference>
<accession>A0A920CW67</accession>
<evidence type="ECO:0000256" key="11">
    <source>
        <dbReference type="RuleBase" id="RU004181"/>
    </source>
</evidence>
<dbReference type="HAMAP" id="MF_00161">
    <property type="entry name" value="LspA"/>
    <property type="match status" value="1"/>
</dbReference>
<comment type="caution">
    <text evidence="12">The sequence shown here is derived from an EMBL/GenBank/DDBJ whole genome shotgun (WGS) entry which is preliminary data.</text>
</comment>
<evidence type="ECO:0000256" key="6">
    <source>
        <dbReference type="ARBA" id="ARBA00022801"/>
    </source>
</evidence>
<sequence length="155" mass="17407">MFFYILTLVVVLIDQGSKWWVRTFMEVGEHRSVLAPYLHFEYYQNSGAAFSSFQGYGKWFAYLALIVVGGLIYYRIKGKISGKLMELAAGLLAGGALGNAFDRLFYGKVTDFIVWGSGSGIMNIADLAINAGVLLFIIGMLLRNWRDKRSSYSFK</sequence>
<dbReference type="GO" id="GO:0006508">
    <property type="term" value="P:proteolysis"/>
    <property type="evidence" value="ECO:0007669"/>
    <property type="project" value="UniProtKB-KW"/>
</dbReference>
<comment type="catalytic activity">
    <reaction evidence="9 10">
        <text>Release of signal peptides from bacterial membrane prolipoproteins. Hydrolyzes -Xaa-Yaa-Zaa-|-(S,diacylglyceryl)Cys-, in which Xaa is hydrophobic (preferably Leu), and Yaa (Ala or Ser) and Zaa (Gly or Ala) have small, neutral side chains.</text>
        <dbReference type="EC" id="3.4.23.36"/>
    </reaction>
</comment>
<evidence type="ECO:0000256" key="9">
    <source>
        <dbReference type="HAMAP-Rule" id="MF_00161"/>
    </source>
</evidence>
<evidence type="ECO:0000256" key="8">
    <source>
        <dbReference type="ARBA" id="ARBA00023136"/>
    </source>
</evidence>
<keyword evidence="12" id="KW-0449">Lipoprotein</keyword>
<evidence type="ECO:0000256" key="7">
    <source>
        <dbReference type="ARBA" id="ARBA00022989"/>
    </source>
</evidence>
<protein>
    <recommendedName>
        <fullName evidence="9">Lipoprotein signal peptidase</fullName>
        <ecNumber evidence="9">3.4.23.36</ecNumber>
    </recommendedName>
    <alternativeName>
        <fullName evidence="9">Prolipoprotein signal peptidase</fullName>
    </alternativeName>
    <alternativeName>
        <fullName evidence="9">Signal peptidase II</fullName>
        <shortName evidence="9">SPase II</shortName>
    </alternativeName>
</protein>
<keyword evidence="13" id="KW-1185">Reference proteome</keyword>
<evidence type="ECO:0000256" key="10">
    <source>
        <dbReference type="RuleBase" id="RU000594"/>
    </source>
</evidence>
<keyword evidence="3 9" id="KW-0645">Protease</keyword>
<keyword evidence="4 9" id="KW-0812">Transmembrane</keyword>
<evidence type="ECO:0000313" key="12">
    <source>
        <dbReference type="EMBL" id="GIO51252.1"/>
    </source>
</evidence>
<dbReference type="InterPro" id="IPR001872">
    <property type="entry name" value="Peptidase_A8"/>
</dbReference>
<evidence type="ECO:0000313" key="13">
    <source>
        <dbReference type="Proteomes" id="UP000682811"/>
    </source>
</evidence>
<keyword evidence="5 9" id="KW-0064">Aspartyl protease</keyword>
<evidence type="ECO:0000256" key="3">
    <source>
        <dbReference type="ARBA" id="ARBA00022670"/>
    </source>
</evidence>
<evidence type="ECO:0000256" key="1">
    <source>
        <dbReference type="ARBA" id="ARBA00006139"/>
    </source>
</evidence>
<keyword evidence="6 9" id="KW-0378">Hydrolase</keyword>
<dbReference type="Pfam" id="PF01252">
    <property type="entry name" value="Peptidase_A8"/>
    <property type="match status" value="1"/>
</dbReference>
<comment type="function">
    <text evidence="9 10">This protein specifically catalyzes the removal of signal peptides from prolipoproteins.</text>
</comment>
<comment type="pathway">
    <text evidence="9">Protein modification; lipoprotein biosynthesis (signal peptide cleavage).</text>
</comment>